<keyword evidence="3" id="KW-0732">Signal</keyword>
<organism evidence="4 5">
    <name type="scientific">Gardnerella vaginalis</name>
    <dbReference type="NCBI Taxonomy" id="2702"/>
    <lineage>
        <taxon>Bacteria</taxon>
        <taxon>Bacillati</taxon>
        <taxon>Actinomycetota</taxon>
        <taxon>Actinomycetes</taxon>
        <taxon>Bifidobacteriales</taxon>
        <taxon>Bifidobacteriaceae</taxon>
        <taxon>Gardnerella</taxon>
    </lineage>
</organism>
<dbReference type="EMBL" id="JASOGJ010000002">
    <property type="protein sequence ID" value="MDK6695361.1"/>
    <property type="molecule type" value="Genomic_DNA"/>
</dbReference>
<feature type="signal peptide" evidence="3">
    <location>
        <begin position="1"/>
        <end position="22"/>
    </location>
</feature>
<accession>A0ABD4Z9P0</accession>
<feature type="region of interest" description="Disordered" evidence="1">
    <location>
        <begin position="313"/>
        <end position="339"/>
    </location>
</feature>
<dbReference type="RefSeq" id="WP_285059948.1">
    <property type="nucleotide sequence ID" value="NZ_JASOGJ010000002.1"/>
</dbReference>
<feature type="region of interest" description="Disordered" evidence="1">
    <location>
        <begin position="42"/>
        <end position="132"/>
    </location>
</feature>
<comment type="caution">
    <text evidence="4">The sequence shown here is derived from an EMBL/GenBank/DDBJ whole genome shotgun (WGS) entry which is preliminary data.</text>
</comment>
<dbReference type="PROSITE" id="PS51257">
    <property type="entry name" value="PROKAR_LIPOPROTEIN"/>
    <property type="match status" value="1"/>
</dbReference>
<feature type="transmembrane region" description="Helical" evidence="2">
    <location>
        <begin position="824"/>
        <end position="842"/>
    </location>
</feature>
<gene>
    <name evidence="4" type="ORF">QP177_02085</name>
</gene>
<dbReference type="AlphaFoldDB" id="A0ABD4Z9P0"/>
<feature type="compositionally biased region" description="Basic and acidic residues" evidence="1">
    <location>
        <begin position="711"/>
        <end position="759"/>
    </location>
</feature>
<feature type="region of interest" description="Disordered" evidence="1">
    <location>
        <begin position="705"/>
        <end position="822"/>
    </location>
</feature>
<feature type="compositionally biased region" description="Pro residues" evidence="1">
    <location>
        <begin position="313"/>
        <end position="336"/>
    </location>
</feature>
<dbReference type="PRINTS" id="PR01217">
    <property type="entry name" value="PRICHEXTENSN"/>
</dbReference>
<sequence>MNKTTKIILTSTMMGIATAACAVCMSQTAYASNAIASSVNGNNVESANSSTKTNTPPPPHTDSTNQHNLKNDKSTNHNNTTSEDRDYDTNTVQTTVDSKGVTTDNDVQQNTSHADSTSNELASGTATDKNGTQVKWQVTDNSSNIKATDAAKMSEYGKQLNYDSNNNKLIATMSNLPFKNEAANVVARKYNEITLKVTNNNETTPTIISNIKETPWFYKSQYLKNILDEIDKTTIGSYNFTRYNQEQKVGGKHLSGLKYNFSARKVEGTPIITDWQEGETSRIIPVYMATTHAGKDSDYITLGILQNITVNKPKPPVVSPTPQPKPPVTPPVPKPPESATNVLASGAATDSNDKQVQWQVINNDKNTNTEQIRAYAQYLSYNPNTNALTMTDVAAFTEDGKAISARKLSNVTLKITKDGKTTEENIKETPWFFKDQNSQKMWDSINQTTIGTYSFAKHNLEQKVGGVGLEGLTYDFLNKNFDGAPTIAWKNGEISREIPVYIATIHKGKDGSDYMMVGEFKKFKAYKNRNDIFEGEPGTNPLTKQQYKFSDLGDNNVSRTVTAMYANGPIYLKPGETKTVPLKFYLVDENRKPIKDITDEFMKVLNPEPKEVEIKKVLFTRNRQTSLMDMNVSYVLHTDYSITFTANKDAQVGDSYNTDGSKLDNLPMVLNPAETPKYTYEPGITLHEKSNAKHVAFINAFFDVIQPDPKPAPKPEPPKPEPPKPEPPKPEPPKPEPPKPEPPKPEPPKPEPPKPEPPKPEPTPVPTTKSEPIPVPIIPALEQMPMPVTELEPEPSPAQEETVEEAPTLQTHEPLARAGSETSTIAGTGLAFLLSAFGAFSLKRTRIGKHSK</sequence>
<reference evidence="4 5" key="1">
    <citation type="submission" date="2023-05" db="EMBL/GenBank/DDBJ databases">
        <title>Cataloging the Phylogenetic Diversity of Human Bladder Bacteria.</title>
        <authorList>
            <person name="Du J."/>
        </authorList>
    </citation>
    <scope>NUCLEOTIDE SEQUENCE [LARGE SCALE GENOMIC DNA]</scope>
    <source>
        <strain evidence="4 5">UMB9230</strain>
    </source>
</reference>
<evidence type="ECO:0008006" key="6">
    <source>
        <dbReference type="Google" id="ProtNLM"/>
    </source>
</evidence>
<protein>
    <recommendedName>
        <fullName evidence="6">Peptidase</fullName>
    </recommendedName>
</protein>
<evidence type="ECO:0000256" key="1">
    <source>
        <dbReference type="SAM" id="MobiDB-lite"/>
    </source>
</evidence>
<keyword evidence="2" id="KW-0812">Transmembrane</keyword>
<evidence type="ECO:0000256" key="2">
    <source>
        <dbReference type="SAM" id="Phobius"/>
    </source>
</evidence>
<evidence type="ECO:0000256" key="3">
    <source>
        <dbReference type="SAM" id="SignalP"/>
    </source>
</evidence>
<dbReference type="PANTHER" id="PTHR24216">
    <property type="entry name" value="PAXILLIN-RELATED"/>
    <property type="match status" value="1"/>
</dbReference>
<keyword evidence="2" id="KW-0472">Membrane</keyword>
<evidence type="ECO:0000313" key="5">
    <source>
        <dbReference type="Proteomes" id="UP001240561"/>
    </source>
</evidence>
<feature type="compositionally biased region" description="Polar residues" evidence="1">
    <location>
        <begin position="89"/>
        <end position="132"/>
    </location>
</feature>
<evidence type="ECO:0000313" key="4">
    <source>
        <dbReference type="EMBL" id="MDK6695361.1"/>
    </source>
</evidence>
<dbReference type="Proteomes" id="UP001240561">
    <property type="component" value="Unassembled WGS sequence"/>
</dbReference>
<keyword evidence="2" id="KW-1133">Transmembrane helix</keyword>
<proteinExistence type="predicted"/>
<name>A0ABD4Z9P0_GARVA</name>
<feature type="chain" id="PRO_5044835903" description="Peptidase" evidence="3">
    <location>
        <begin position="23"/>
        <end position="852"/>
    </location>
</feature>